<protein>
    <recommendedName>
        <fullName evidence="1">Ice-binding protein C-terminal domain-containing protein</fullName>
    </recommendedName>
</protein>
<comment type="caution">
    <text evidence="2">The sequence shown here is derived from an EMBL/GenBank/DDBJ whole genome shotgun (WGS) entry which is preliminary data.</text>
</comment>
<proteinExistence type="predicted"/>
<feature type="domain" description="Ice-binding protein C-terminal" evidence="1">
    <location>
        <begin position="225"/>
        <end position="247"/>
    </location>
</feature>
<organism evidence="2 3">
    <name type="scientific">Falsiroseomonas bella</name>
    <dbReference type="NCBI Taxonomy" id="2184016"/>
    <lineage>
        <taxon>Bacteria</taxon>
        <taxon>Pseudomonadati</taxon>
        <taxon>Pseudomonadota</taxon>
        <taxon>Alphaproteobacteria</taxon>
        <taxon>Acetobacterales</taxon>
        <taxon>Roseomonadaceae</taxon>
        <taxon>Falsiroseomonas</taxon>
    </lineage>
</organism>
<dbReference type="EMBL" id="QGNA01000002">
    <property type="protein sequence ID" value="PWS37190.1"/>
    <property type="molecule type" value="Genomic_DNA"/>
</dbReference>
<evidence type="ECO:0000313" key="3">
    <source>
        <dbReference type="Proteomes" id="UP000245765"/>
    </source>
</evidence>
<dbReference type="AlphaFoldDB" id="A0A317FDP0"/>
<dbReference type="NCBIfam" id="TIGR02595">
    <property type="entry name" value="PEP_CTERM"/>
    <property type="match status" value="1"/>
</dbReference>
<evidence type="ECO:0000313" key="2">
    <source>
        <dbReference type="EMBL" id="PWS37190.1"/>
    </source>
</evidence>
<dbReference type="Proteomes" id="UP000245765">
    <property type="component" value="Unassembled WGS sequence"/>
</dbReference>
<sequence>MQMDEFVRHTSCTVRQRAWRARPVHNHWESCKMHWLTRGIVVAAATIGMSFGAMAAQLNGTFTIDVYRGNGGGTITSPGVQAVDTNPLITGTPYATVIYTGDIDFFLPSNGTNTIAAFLDSGTGSYVPSGGDLNVQLSSGGFLQTTVLNIFGTTASKIQGIITHDDGIGLYQGGSLVTPLASTEPTTPIGTNYTLNVGNFQLVYVAANNLPEQLNMTASPVPGEPVPEPVSIALFGMGLLGMAGLRRYGMGPRR</sequence>
<name>A0A317FDP0_9PROT</name>
<dbReference type="InterPro" id="IPR013424">
    <property type="entry name" value="Ice-binding_C"/>
</dbReference>
<keyword evidence="3" id="KW-1185">Reference proteome</keyword>
<accession>A0A317FDP0</accession>
<dbReference type="Pfam" id="PF07589">
    <property type="entry name" value="PEP-CTERM"/>
    <property type="match status" value="1"/>
</dbReference>
<evidence type="ECO:0000259" key="1">
    <source>
        <dbReference type="Pfam" id="PF07589"/>
    </source>
</evidence>
<reference evidence="3" key="1">
    <citation type="submission" date="2018-05" db="EMBL/GenBank/DDBJ databases">
        <authorList>
            <person name="Du Z."/>
            <person name="Wang X."/>
        </authorList>
    </citation>
    <scope>NUCLEOTIDE SEQUENCE [LARGE SCALE GENOMIC DNA]</scope>
    <source>
        <strain evidence="3">CQN31</strain>
    </source>
</reference>
<gene>
    <name evidence="2" type="ORF">DFH01_10025</name>
</gene>